<organism evidence="2 3">
    <name type="scientific">Oidiodendron maius (strain Zn)</name>
    <dbReference type="NCBI Taxonomy" id="913774"/>
    <lineage>
        <taxon>Eukaryota</taxon>
        <taxon>Fungi</taxon>
        <taxon>Dikarya</taxon>
        <taxon>Ascomycota</taxon>
        <taxon>Pezizomycotina</taxon>
        <taxon>Leotiomycetes</taxon>
        <taxon>Leotiomycetes incertae sedis</taxon>
        <taxon>Myxotrichaceae</taxon>
        <taxon>Oidiodendron</taxon>
    </lineage>
</organism>
<dbReference type="InParanoid" id="A0A0C3CP73"/>
<dbReference type="EMBL" id="KN832876">
    <property type="protein sequence ID" value="KIN00814.1"/>
    <property type="molecule type" value="Genomic_DNA"/>
</dbReference>
<gene>
    <name evidence="2" type="ORF">OIDMADRAFT_53959</name>
</gene>
<feature type="region of interest" description="Disordered" evidence="1">
    <location>
        <begin position="192"/>
        <end position="279"/>
    </location>
</feature>
<proteinExistence type="predicted"/>
<evidence type="ECO:0000313" key="2">
    <source>
        <dbReference type="EMBL" id="KIN00814.1"/>
    </source>
</evidence>
<dbReference type="Proteomes" id="UP000054321">
    <property type="component" value="Unassembled WGS sequence"/>
</dbReference>
<sequence>MEDMIGALAGQRCVSYRVEPKARGVGRNPRSAQESPDSERGSVVVVDGAYIHLVQAMVASTFLYHSQAAQTARHSQDNRKLEASEHNTDRGMNRSAATNPQLIVLHERDAHAIPSKQVRYRIGAALCIANAVYAFQKRMDAVSSIRPLRLQRAYPSYRACVLDVRACVRMCVAARLQARSSPRGSNALIQITRRNLGEKKGAGVTENPRARRNTASTARTSQSPEPKGKGTGRSLKVKERTTNMQPARSWAARSGHSGGTSRRKTDLGGSRWETSVWRK</sequence>
<reference evidence="3" key="2">
    <citation type="submission" date="2015-01" db="EMBL/GenBank/DDBJ databases">
        <title>Evolutionary Origins and Diversification of the Mycorrhizal Mutualists.</title>
        <authorList>
            <consortium name="DOE Joint Genome Institute"/>
            <consortium name="Mycorrhizal Genomics Consortium"/>
            <person name="Kohler A."/>
            <person name="Kuo A."/>
            <person name="Nagy L.G."/>
            <person name="Floudas D."/>
            <person name="Copeland A."/>
            <person name="Barry K.W."/>
            <person name="Cichocki N."/>
            <person name="Veneault-Fourrey C."/>
            <person name="LaButti K."/>
            <person name="Lindquist E.A."/>
            <person name="Lipzen A."/>
            <person name="Lundell T."/>
            <person name="Morin E."/>
            <person name="Murat C."/>
            <person name="Riley R."/>
            <person name="Ohm R."/>
            <person name="Sun H."/>
            <person name="Tunlid A."/>
            <person name="Henrissat B."/>
            <person name="Grigoriev I.V."/>
            <person name="Hibbett D.S."/>
            <person name="Martin F."/>
        </authorList>
    </citation>
    <scope>NUCLEOTIDE SEQUENCE [LARGE SCALE GENOMIC DNA]</scope>
    <source>
        <strain evidence="3">Zn</strain>
    </source>
</reference>
<evidence type="ECO:0000313" key="3">
    <source>
        <dbReference type="Proteomes" id="UP000054321"/>
    </source>
</evidence>
<feature type="region of interest" description="Disordered" evidence="1">
    <location>
        <begin position="73"/>
        <end position="94"/>
    </location>
</feature>
<name>A0A0C3CP73_OIDMZ</name>
<keyword evidence="3" id="KW-1185">Reference proteome</keyword>
<feature type="compositionally biased region" description="Low complexity" evidence="1">
    <location>
        <begin position="213"/>
        <end position="223"/>
    </location>
</feature>
<reference evidence="2 3" key="1">
    <citation type="submission" date="2014-04" db="EMBL/GenBank/DDBJ databases">
        <authorList>
            <consortium name="DOE Joint Genome Institute"/>
            <person name="Kuo A."/>
            <person name="Martino E."/>
            <person name="Perotto S."/>
            <person name="Kohler A."/>
            <person name="Nagy L.G."/>
            <person name="Floudas D."/>
            <person name="Copeland A."/>
            <person name="Barry K.W."/>
            <person name="Cichocki N."/>
            <person name="Veneault-Fourrey C."/>
            <person name="LaButti K."/>
            <person name="Lindquist E.A."/>
            <person name="Lipzen A."/>
            <person name="Lundell T."/>
            <person name="Morin E."/>
            <person name="Murat C."/>
            <person name="Sun H."/>
            <person name="Tunlid A."/>
            <person name="Henrissat B."/>
            <person name="Grigoriev I.V."/>
            <person name="Hibbett D.S."/>
            <person name="Martin F."/>
            <person name="Nordberg H.P."/>
            <person name="Cantor M.N."/>
            <person name="Hua S.X."/>
        </authorList>
    </citation>
    <scope>NUCLEOTIDE SEQUENCE [LARGE SCALE GENOMIC DNA]</scope>
    <source>
        <strain evidence="2 3">Zn</strain>
    </source>
</reference>
<feature type="compositionally biased region" description="Basic and acidic residues" evidence="1">
    <location>
        <begin position="74"/>
        <end position="92"/>
    </location>
</feature>
<evidence type="ECO:0000256" key="1">
    <source>
        <dbReference type="SAM" id="MobiDB-lite"/>
    </source>
</evidence>
<dbReference type="HOGENOM" id="CLU_997822_0_0_1"/>
<accession>A0A0C3CP73</accession>
<dbReference type="AlphaFoldDB" id="A0A0C3CP73"/>
<protein>
    <submittedName>
        <fullName evidence="2">Uncharacterized protein</fullName>
    </submittedName>
</protein>